<evidence type="ECO:0000313" key="3">
    <source>
        <dbReference type="EMBL" id="MFK2917423.1"/>
    </source>
</evidence>
<reference evidence="3 4" key="1">
    <citation type="submission" date="2020-10" db="EMBL/GenBank/DDBJ databases">
        <title>Phylogeny of dyella-like bacteria.</title>
        <authorList>
            <person name="Fu J."/>
        </authorList>
    </citation>
    <scope>NUCLEOTIDE SEQUENCE [LARGE SCALE GENOMIC DNA]</scope>
    <source>
        <strain evidence="3 4">BB4</strain>
    </source>
</reference>
<dbReference type="PANTHER" id="PTHR43135:SF3">
    <property type="entry name" value="ALPHA-D-RIBOSE 1-METHYLPHOSPHONATE 5-TRIPHOSPHATE DIPHOSPHATASE"/>
    <property type="match status" value="1"/>
</dbReference>
<dbReference type="Gene3D" id="2.30.40.10">
    <property type="entry name" value="Urease, subunit C, domain 1"/>
    <property type="match status" value="1"/>
</dbReference>
<dbReference type="InterPro" id="IPR051781">
    <property type="entry name" value="Metallo-dep_Hydrolase"/>
</dbReference>
<dbReference type="Proteomes" id="UP001620408">
    <property type="component" value="Unassembled WGS sequence"/>
</dbReference>
<feature type="transmembrane region" description="Helical" evidence="1">
    <location>
        <begin position="12"/>
        <end position="34"/>
    </location>
</feature>
<dbReference type="InterPro" id="IPR006680">
    <property type="entry name" value="Amidohydro-rel"/>
</dbReference>
<dbReference type="InterPro" id="IPR032466">
    <property type="entry name" value="Metal_Hydrolase"/>
</dbReference>
<keyword evidence="1" id="KW-0812">Transmembrane</keyword>
<keyword evidence="1" id="KW-0472">Membrane</keyword>
<keyword evidence="1" id="KW-1133">Transmembrane helix</keyword>
<dbReference type="Pfam" id="PF01979">
    <property type="entry name" value="Amidohydro_1"/>
    <property type="match status" value="1"/>
</dbReference>
<evidence type="ECO:0000256" key="1">
    <source>
        <dbReference type="SAM" id="Phobius"/>
    </source>
</evidence>
<evidence type="ECO:0000259" key="2">
    <source>
        <dbReference type="Pfam" id="PF01979"/>
    </source>
</evidence>
<dbReference type="SUPFAM" id="SSF51556">
    <property type="entry name" value="Metallo-dependent hydrolases"/>
    <property type="match status" value="1"/>
</dbReference>
<sequence>MTRLLARASSPRYRIGALFLSTLIGLIVGLPLIADGSAHESTPNTADLAIVGARIYPAPDSEPINDGVVLVRGGKIVGVGSRRQITVPRGVRQIDARGSVLTAGFWNSHVHLMTPNLLGATAAKAETLQGGLETMLTRWGFTTIFDIASSTENAIALRRRVETGEITGPMILTVGDPFYPKGGTPIYVREYLRAHGAPDEEVSTPEEAAARVARQLDNGTDGVKIFAGAVVGGKIGVLPMPIDIAKAIVDEAHRRKKPAFAHPASLAGINVAIESGVDILAHTTAMDGGDSGGWSPELIARLRAHDMALIPTMMLFEVEAKKFHESPSDLANAISVITAEVKNYAGAGGQILFGTDVGYIDVFDPTEEYKLMSGALDWRAVLTSLTTAPAKRFGYISRKGRIAKGMDADLVLLNGDPAKDPTAFARVRDTIRAGRVIWGADR</sequence>
<dbReference type="EMBL" id="JADIKD010000009">
    <property type="protein sequence ID" value="MFK2917423.1"/>
    <property type="molecule type" value="Genomic_DNA"/>
</dbReference>
<feature type="domain" description="Amidohydrolase-related" evidence="2">
    <location>
        <begin position="100"/>
        <end position="436"/>
    </location>
</feature>
<dbReference type="RefSeq" id="WP_379985130.1">
    <property type="nucleotide sequence ID" value="NZ_JADIKD010000009.1"/>
</dbReference>
<gene>
    <name evidence="3" type="ORF">ISS97_09115</name>
</gene>
<organism evidence="3 4">
    <name type="scientific">Dyella koreensis</name>
    <dbReference type="NCBI Taxonomy" id="311235"/>
    <lineage>
        <taxon>Bacteria</taxon>
        <taxon>Pseudomonadati</taxon>
        <taxon>Pseudomonadota</taxon>
        <taxon>Gammaproteobacteria</taxon>
        <taxon>Lysobacterales</taxon>
        <taxon>Rhodanobacteraceae</taxon>
        <taxon>Dyella</taxon>
    </lineage>
</organism>
<name>A0ABW8K692_9GAMM</name>
<dbReference type="PANTHER" id="PTHR43135">
    <property type="entry name" value="ALPHA-D-RIBOSE 1-METHYLPHOSPHONATE 5-TRIPHOSPHATE DIPHOSPHATASE"/>
    <property type="match status" value="1"/>
</dbReference>
<dbReference type="InterPro" id="IPR011059">
    <property type="entry name" value="Metal-dep_hydrolase_composite"/>
</dbReference>
<protein>
    <submittedName>
        <fullName evidence="3">Amidohydrolase family protein</fullName>
    </submittedName>
</protein>
<accession>A0ABW8K692</accession>
<proteinExistence type="predicted"/>
<comment type="caution">
    <text evidence="3">The sequence shown here is derived from an EMBL/GenBank/DDBJ whole genome shotgun (WGS) entry which is preliminary data.</text>
</comment>
<dbReference type="Gene3D" id="3.20.20.140">
    <property type="entry name" value="Metal-dependent hydrolases"/>
    <property type="match status" value="1"/>
</dbReference>
<keyword evidence="4" id="KW-1185">Reference proteome</keyword>
<dbReference type="SUPFAM" id="SSF51338">
    <property type="entry name" value="Composite domain of metallo-dependent hydrolases"/>
    <property type="match status" value="1"/>
</dbReference>
<evidence type="ECO:0000313" key="4">
    <source>
        <dbReference type="Proteomes" id="UP001620408"/>
    </source>
</evidence>